<comment type="caution">
    <text evidence="1">The sequence shown here is derived from an EMBL/GenBank/DDBJ whole genome shotgun (WGS) entry which is preliminary data.</text>
</comment>
<name>A0ACC1SZW9_9HYPO</name>
<sequence>MRFTTILATALSLALGSQAWTTGNDGVRRANNNVHKIGNCFYHESCTQEGTQKHNPIGDYCAYWTDNNSNWVKGHCAYWRDAKQCGKTCI</sequence>
<accession>A0ACC1SZW9</accession>
<organism evidence="1 2">
    <name type="scientific">Fusarium decemcellulare</name>
    <dbReference type="NCBI Taxonomy" id="57161"/>
    <lineage>
        <taxon>Eukaryota</taxon>
        <taxon>Fungi</taxon>
        <taxon>Dikarya</taxon>
        <taxon>Ascomycota</taxon>
        <taxon>Pezizomycotina</taxon>
        <taxon>Sordariomycetes</taxon>
        <taxon>Hypocreomycetidae</taxon>
        <taxon>Hypocreales</taxon>
        <taxon>Nectriaceae</taxon>
        <taxon>Fusarium</taxon>
        <taxon>Fusarium decemcellulare species complex</taxon>
    </lineage>
</organism>
<gene>
    <name evidence="1" type="ORF">NM208_g285</name>
</gene>
<dbReference type="Proteomes" id="UP001148629">
    <property type="component" value="Unassembled WGS sequence"/>
</dbReference>
<protein>
    <submittedName>
        <fullName evidence="1">Uncharacterized protein</fullName>
    </submittedName>
</protein>
<evidence type="ECO:0000313" key="1">
    <source>
        <dbReference type="EMBL" id="KAJ3549855.1"/>
    </source>
</evidence>
<keyword evidence="2" id="KW-1185">Reference proteome</keyword>
<reference evidence="1" key="1">
    <citation type="submission" date="2022-08" db="EMBL/GenBank/DDBJ databases">
        <title>Genome Sequence of Fusarium decemcellulare.</title>
        <authorList>
            <person name="Buettner E."/>
        </authorList>
    </citation>
    <scope>NUCLEOTIDE SEQUENCE</scope>
    <source>
        <strain evidence="1">Babe19</strain>
    </source>
</reference>
<proteinExistence type="predicted"/>
<dbReference type="EMBL" id="JANRMS010000013">
    <property type="protein sequence ID" value="KAJ3549855.1"/>
    <property type="molecule type" value="Genomic_DNA"/>
</dbReference>
<evidence type="ECO:0000313" key="2">
    <source>
        <dbReference type="Proteomes" id="UP001148629"/>
    </source>
</evidence>